<sequence length="43" mass="4781">MSGYFSVGTAVPSFNLLWPLSEKKWLSEYAISTKALMGLDPFP</sequence>
<proteinExistence type="predicted"/>
<keyword evidence="2" id="KW-1185">Reference proteome</keyword>
<dbReference type="AlphaFoldDB" id="W6R0M9"/>
<gene>
    <name evidence="1" type="ORF">PROQFM164_S04g000268</name>
</gene>
<accession>W6R0M9</accession>
<reference evidence="1" key="1">
    <citation type="journal article" date="2014" name="Nat. Commun.">
        <title>Multiple recent horizontal transfers of a large genomic region in cheese making fungi.</title>
        <authorList>
            <person name="Cheeseman K."/>
            <person name="Ropars J."/>
            <person name="Renault P."/>
            <person name="Dupont J."/>
            <person name="Gouzy J."/>
            <person name="Branca A."/>
            <person name="Abraham A.L."/>
            <person name="Ceppi M."/>
            <person name="Conseiller E."/>
            <person name="Debuchy R."/>
            <person name="Malagnac F."/>
            <person name="Goarin A."/>
            <person name="Silar P."/>
            <person name="Lacoste S."/>
            <person name="Sallet E."/>
            <person name="Bensimon A."/>
            <person name="Giraud T."/>
            <person name="Brygoo Y."/>
        </authorList>
    </citation>
    <scope>NUCLEOTIDE SEQUENCE [LARGE SCALE GENOMIC DNA]</scope>
    <source>
        <strain evidence="1">FM164</strain>
    </source>
</reference>
<protein>
    <submittedName>
        <fullName evidence="1">Genomic scaffold, ProqFM164S04</fullName>
    </submittedName>
</protein>
<evidence type="ECO:0000313" key="1">
    <source>
        <dbReference type="EMBL" id="CDM35387.1"/>
    </source>
</evidence>
<dbReference type="EMBL" id="HG792018">
    <property type="protein sequence ID" value="CDM35387.1"/>
    <property type="molecule type" value="Genomic_DNA"/>
</dbReference>
<dbReference type="Proteomes" id="UP000030686">
    <property type="component" value="Unassembled WGS sequence"/>
</dbReference>
<evidence type="ECO:0000313" key="2">
    <source>
        <dbReference type="Proteomes" id="UP000030686"/>
    </source>
</evidence>
<name>W6R0M9_PENRF</name>
<organism evidence="1 2">
    <name type="scientific">Penicillium roqueforti (strain FM164)</name>
    <dbReference type="NCBI Taxonomy" id="1365484"/>
    <lineage>
        <taxon>Eukaryota</taxon>
        <taxon>Fungi</taxon>
        <taxon>Dikarya</taxon>
        <taxon>Ascomycota</taxon>
        <taxon>Pezizomycotina</taxon>
        <taxon>Eurotiomycetes</taxon>
        <taxon>Eurotiomycetidae</taxon>
        <taxon>Eurotiales</taxon>
        <taxon>Aspergillaceae</taxon>
        <taxon>Penicillium</taxon>
    </lineage>
</organism>